<accession>A0A0R0M6F3</accession>
<evidence type="ECO:0000313" key="1">
    <source>
        <dbReference type="EMBL" id="KRH94975.1"/>
    </source>
</evidence>
<keyword evidence="2" id="KW-1185">Reference proteome</keyword>
<organism evidence="1 2">
    <name type="scientific">Pseudoloma neurophilia</name>
    <dbReference type="NCBI Taxonomy" id="146866"/>
    <lineage>
        <taxon>Eukaryota</taxon>
        <taxon>Fungi</taxon>
        <taxon>Fungi incertae sedis</taxon>
        <taxon>Microsporidia</taxon>
        <taxon>Pseudoloma</taxon>
    </lineage>
</organism>
<dbReference type="VEuPathDB" id="MicrosporidiaDB:M153_7700019487"/>
<gene>
    <name evidence="1" type="ORF">M153_7700019487</name>
</gene>
<evidence type="ECO:0000313" key="2">
    <source>
        <dbReference type="Proteomes" id="UP000051530"/>
    </source>
</evidence>
<proteinExistence type="predicted"/>
<name>A0A0R0M6F3_9MICR</name>
<dbReference type="Proteomes" id="UP000051530">
    <property type="component" value="Unassembled WGS sequence"/>
</dbReference>
<reference evidence="1 2" key="1">
    <citation type="submission" date="2015-07" db="EMBL/GenBank/DDBJ databases">
        <title>The genome of Pseudoloma neurophilia, a relevant intracellular parasite of the zebrafish.</title>
        <authorList>
            <person name="Ndikumana S."/>
            <person name="Pelin A."/>
            <person name="Sanders J."/>
            <person name="Corradi N."/>
        </authorList>
    </citation>
    <scope>NUCLEOTIDE SEQUENCE [LARGE SCALE GENOMIC DNA]</scope>
    <source>
        <strain evidence="1 2">MK1</strain>
    </source>
</reference>
<dbReference type="EMBL" id="LGUB01000013">
    <property type="protein sequence ID" value="KRH94975.1"/>
    <property type="molecule type" value="Genomic_DNA"/>
</dbReference>
<protein>
    <submittedName>
        <fullName evidence="1">Uncharacterized protein</fullName>
    </submittedName>
</protein>
<dbReference type="AlphaFoldDB" id="A0A0R0M6F3"/>
<comment type="caution">
    <text evidence="1">The sequence shown here is derived from an EMBL/GenBank/DDBJ whole genome shotgun (WGS) entry which is preliminary data.</text>
</comment>
<sequence>MIFFYTSEGLFYKFMNYKVHPFCCECQIHELQSSSILLRMSNS</sequence>